<accession>A0A6G1HNL0</accession>
<reference evidence="2" key="1">
    <citation type="journal article" date="2020" name="Stud. Mycol.">
        <title>101 Dothideomycetes genomes: a test case for predicting lifestyles and emergence of pathogens.</title>
        <authorList>
            <person name="Haridas S."/>
            <person name="Albert R."/>
            <person name="Binder M."/>
            <person name="Bloem J."/>
            <person name="Labutti K."/>
            <person name="Salamov A."/>
            <person name="Andreopoulos B."/>
            <person name="Baker S."/>
            <person name="Barry K."/>
            <person name="Bills G."/>
            <person name="Bluhm B."/>
            <person name="Cannon C."/>
            <person name="Castanera R."/>
            <person name="Culley D."/>
            <person name="Daum C."/>
            <person name="Ezra D."/>
            <person name="Gonzalez J."/>
            <person name="Henrissat B."/>
            <person name="Kuo A."/>
            <person name="Liang C."/>
            <person name="Lipzen A."/>
            <person name="Lutzoni F."/>
            <person name="Magnuson J."/>
            <person name="Mondo S."/>
            <person name="Nolan M."/>
            <person name="Ohm R."/>
            <person name="Pangilinan J."/>
            <person name="Park H.-J."/>
            <person name="Ramirez L."/>
            <person name="Alfaro M."/>
            <person name="Sun H."/>
            <person name="Tritt A."/>
            <person name="Yoshinaga Y."/>
            <person name="Zwiers L.-H."/>
            <person name="Turgeon B."/>
            <person name="Goodwin S."/>
            <person name="Spatafora J."/>
            <person name="Crous P."/>
            <person name="Grigoriev I."/>
        </authorList>
    </citation>
    <scope>NUCLEOTIDE SEQUENCE</scope>
    <source>
        <strain evidence="2">CBS 262.69</strain>
    </source>
</reference>
<dbReference type="EMBL" id="ML996702">
    <property type="protein sequence ID" value="KAF2397653.1"/>
    <property type="molecule type" value="Genomic_DNA"/>
</dbReference>
<name>A0A6G1HNL0_9PEZI</name>
<organism evidence="2 3">
    <name type="scientific">Trichodelitschia bisporula</name>
    <dbReference type="NCBI Taxonomy" id="703511"/>
    <lineage>
        <taxon>Eukaryota</taxon>
        <taxon>Fungi</taxon>
        <taxon>Dikarya</taxon>
        <taxon>Ascomycota</taxon>
        <taxon>Pezizomycotina</taxon>
        <taxon>Dothideomycetes</taxon>
        <taxon>Dothideomycetes incertae sedis</taxon>
        <taxon>Phaeotrichales</taxon>
        <taxon>Phaeotrichaceae</taxon>
        <taxon>Trichodelitschia</taxon>
    </lineage>
</organism>
<feature type="chain" id="PRO_5026257991" evidence="1">
    <location>
        <begin position="20"/>
        <end position="370"/>
    </location>
</feature>
<keyword evidence="3" id="KW-1185">Reference proteome</keyword>
<dbReference type="AlphaFoldDB" id="A0A6G1HNL0"/>
<proteinExistence type="predicted"/>
<dbReference type="Proteomes" id="UP000799640">
    <property type="component" value="Unassembled WGS sequence"/>
</dbReference>
<feature type="signal peptide" evidence="1">
    <location>
        <begin position="1"/>
        <end position="19"/>
    </location>
</feature>
<dbReference type="OrthoDB" id="4142625at2759"/>
<sequence length="370" mass="39944">MKSSIFLALAAGAMGAVIADLPDIHKGMTREQEGHKVVASGIAPEVQQLVPLFNDYAPGSKRVKIRYGKFALPSVNATTAMSKLTGEQGTMTTMLGTMKKPCAGDCSLITMQAGLEYANGQVAEPSNGGWLHHIVMLVGGGSRKDSVCSLPVERFFSSGNERTPTAFGDVVNKKVKSSFPLTASDRFMAQLELMNLLPKPQDVWLTVDYEFVDGPRQPGWKVAKAMWLDVTNCGASSVRPPAGKQQFKLAMRPWTSQFDGELLGVGGHLHDGGVNVNVYQNNKVICDSRATYTEPAHGHKVKRDGPHDMNDGMAHIKQMSTCSELGPLKKGDKIFIDANYDFAKFAGMKSKAGAYTEVMGIAILYAAVNL</sequence>
<evidence type="ECO:0000313" key="3">
    <source>
        <dbReference type="Proteomes" id="UP000799640"/>
    </source>
</evidence>
<evidence type="ECO:0000256" key="1">
    <source>
        <dbReference type="SAM" id="SignalP"/>
    </source>
</evidence>
<gene>
    <name evidence="2" type="ORF">EJ06DRAFT_130049</name>
</gene>
<keyword evidence="1" id="KW-0732">Signal</keyword>
<evidence type="ECO:0000313" key="2">
    <source>
        <dbReference type="EMBL" id="KAF2397653.1"/>
    </source>
</evidence>
<protein>
    <submittedName>
        <fullName evidence="2">Uncharacterized protein</fullName>
    </submittedName>
</protein>